<evidence type="ECO:0000256" key="7">
    <source>
        <dbReference type="SAM" id="Phobius"/>
    </source>
</evidence>
<dbReference type="GO" id="GO:0016020">
    <property type="term" value="C:membrane"/>
    <property type="evidence" value="ECO:0007669"/>
    <property type="project" value="UniProtKB-SubCell"/>
</dbReference>
<dbReference type="InterPro" id="IPR052337">
    <property type="entry name" value="SAT4-like"/>
</dbReference>
<organism evidence="9 10">
    <name type="scientific">Colletotrichum zoysiae</name>
    <dbReference type="NCBI Taxonomy" id="1216348"/>
    <lineage>
        <taxon>Eukaryota</taxon>
        <taxon>Fungi</taxon>
        <taxon>Dikarya</taxon>
        <taxon>Ascomycota</taxon>
        <taxon>Pezizomycotina</taxon>
        <taxon>Sordariomycetes</taxon>
        <taxon>Hypocreomycetidae</taxon>
        <taxon>Glomerellales</taxon>
        <taxon>Glomerellaceae</taxon>
        <taxon>Colletotrichum</taxon>
        <taxon>Colletotrichum graminicola species complex</taxon>
    </lineage>
</organism>
<evidence type="ECO:0000256" key="1">
    <source>
        <dbReference type="ARBA" id="ARBA00004141"/>
    </source>
</evidence>
<evidence type="ECO:0000256" key="6">
    <source>
        <dbReference type="SAM" id="MobiDB-lite"/>
    </source>
</evidence>
<name>A0AAD9HIV8_9PEZI</name>
<dbReference type="PANTHER" id="PTHR33048:SF47">
    <property type="entry name" value="INTEGRAL MEMBRANE PROTEIN-RELATED"/>
    <property type="match status" value="1"/>
</dbReference>
<proteinExistence type="inferred from homology"/>
<comment type="subcellular location">
    <subcellularLocation>
        <location evidence="1">Membrane</location>
        <topology evidence="1">Multi-pass membrane protein</topology>
    </subcellularLocation>
</comment>
<feature type="transmembrane region" description="Helical" evidence="7">
    <location>
        <begin position="175"/>
        <end position="194"/>
    </location>
</feature>
<dbReference type="EMBL" id="MU842875">
    <property type="protein sequence ID" value="KAK2028654.1"/>
    <property type="molecule type" value="Genomic_DNA"/>
</dbReference>
<comment type="similarity">
    <text evidence="5">Belongs to the SAT4 family.</text>
</comment>
<dbReference type="PANTHER" id="PTHR33048">
    <property type="entry name" value="PTH11-LIKE INTEGRAL MEMBRANE PROTEIN (AFU_ORTHOLOGUE AFUA_5G11245)"/>
    <property type="match status" value="1"/>
</dbReference>
<accession>A0AAD9HIV8</accession>
<evidence type="ECO:0000256" key="4">
    <source>
        <dbReference type="ARBA" id="ARBA00023136"/>
    </source>
</evidence>
<dbReference type="Pfam" id="PF20684">
    <property type="entry name" value="Fung_rhodopsin"/>
    <property type="match status" value="1"/>
</dbReference>
<keyword evidence="2 7" id="KW-0812">Transmembrane</keyword>
<feature type="domain" description="Rhodopsin" evidence="8">
    <location>
        <begin position="35"/>
        <end position="268"/>
    </location>
</feature>
<evidence type="ECO:0000259" key="8">
    <source>
        <dbReference type="Pfam" id="PF20684"/>
    </source>
</evidence>
<evidence type="ECO:0000256" key="3">
    <source>
        <dbReference type="ARBA" id="ARBA00022989"/>
    </source>
</evidence>
<comment type="caution">
    <text evidence="9">The sequence shown here is derived from an EMBL/GenBank/DDBJ whole genome shotgun (WGS) entry which is preliminary data.</text>
</comment>
<feature type="transmembrane region" description="Helical" evidence="7">
    <location>
        <begin position="94"/>
        <end position="116"/>
    </location>
</feature>
<gene>
    <name evidence="9" type="ORF">LX32DRAFT_719928</name>
</gene>
<evidence type="ECO:0000313" key="9">
    <source>
        <dbReference type="EMBL" id="KAK2028654.1"/>
    </source>
</evidence>
<sequence>MEMPLGVLESDTRVPAAIGAVSSFLTIAFIAVASRVYTRRCILKQMGMDDWSAIVAYLFTFACGFAAVWNVRNGLGRHVYFLSVGEVKEFMKTFYASIILYNVALGAIKMTFLLQYYRVLAVQKMKKIFIGAMVFVGAWSVTQVPLMIFTCTPIAKFWDTSLPGTCLPRDPSLYANAAGNIVTDILVLVLPLPIISSLKLRPGQKYVLLGIFCLGFFTCAISVIRMRFLHLGADFTWENVESASWSIGELCCGLTCSCLPACRPLVSRFIPALSSRATKSSTHRSNDSYRKRTGNISRQRDVELGGSTKRSRRLTRIPNRYAESVDSKTEMYVIADYSISQEDCDREGDLPIQVPESSHTERKTVPVRRQQSVRDDGYGFRDDAVIETRIEARPGVPDDEVRLKPGNSIEITCDIVQVSSHKVDKRLA</sequence>
<reference evidence="9" key="1">
    <citation type="submission" date="2021-06" db="EMBL/GenBank/DDBJ databases">
        <title>Comparative genomics, transcriptomics and evolutionary studies reveal genomic signatures of adaptation to plant cell wall in hemibiotrophic fungi.</title>
        <authorList>
            <consortium name="DOE Joint Genome Institute"/>
            <person name="Baroncelli R."/>
            <person name="Diaz J.F."/>
            <person name="Benocci T."/>
            <person name="Peng M."/>
            <person name="Battaglia E."/>
            <person name="Haridas S."/>
            <person name="Andreopoulos W."/>
            <person name="Labutti K."/>
            <person name="Pangilinan J."/>
            <person name="Floch G.L."/>
            <person name="Makela M.R."/>
            <person name="Henrissat B."/>
            <person name="Grigoriev I.V."/>
            <person name="Crouch J.A."/>
            <person name="De Vries R.P."/>
            <person name="Sukno S.A."/>
            <person name="Thon M.R."/>
        </authorList>
    </citation>
    <scope>NUCLEOTIDE SEQUENCE</scope>
    <source>
        <strain evidence="9">MAFF235873</strain>
    </source>
</reference>
<feature type="transmembrane region" description="Helical" evidence="7">
    <location>
        <begin position="206"/>
        <end position="224"/>
    </location>
</feature>
<evidence type="ECO:0000256" key="2">
    <source>
        <dbReference type="ARBA" id="ARBA00022692"/>
    </source>
</evidence>
<keyword evidence="3 7" id="KW-1133">Transmembrane helix</keyword>
<feature type="transmembrane region" description="Helical" evidence="7">
    <location>
        <begin position="128"/>
        <end position="155"/>
    </location>
</feature>
<feature type="region of interest" description="Disordered" evidence="6">
    <location>
        <begin position="279"/>
        <end position="309"/>
    </location>
</feature>
<feature type="transmembrane region" description="Helical" evidence="7">
    <location>
        <begin position="54"/>
        <end position="71"/>
    </location>
</feature>
<keyword evidence="4 7" id="KW-0472">Membrane</keyword>
<dbReference type="AlphaFoldDB" id="A0AAD9HIV8"/>
<dbReference type="InterPro" id="IPR049326">
    <property type="entry name" value="Rhodopsin_dom_fungi"/>
</dbReference>
<feature type="transmembrane region" description="Helical" evidence="7">
    <location>
        <begin position="12"/>
        <end position="33"/>
    </location>
</feature>
<protein>
    <recommendedName>
        <fullName evidence="8">Rhodopsin domain-containing protein</fullName>
    </recommendedName>
</protein>
<keyword evidence="10" id="KW-1185">Reference proteome</keyword>
<dbReference type="Proteomes" id="UP001232148">
    <property type="component" value="Unassembled WGS sequence"/>
</dbReference>
<evidence type="ECO:0000256" key="5">
    <source>
        <dbReference type="ARBA" id="ARBA00038359"/>
    </source>
</evidence>
<evidence type="ECO:0000313" key="10">
    <source>
        <dbReference type="Proteomes" id="UP001232148"/>
    </source>
</evidence>